<evidence type="ECO:0000313" key="8">
    <source>
        <dbReference type="EMBL" id="QDS85893.1"/>
    </source>
</evidence>
<protein>
    <submittedName>
        <fullName evidence="8">Bacterial type II secretion system protein F domain protein</fullName>
    </submittedName>
</protein>
<dbReference type="RefSeq" id="WP_145341353.1">
    <property type="nucleotide sequence ID" value="NZ_CP036261.1"/>
</dbReference>
<feature type="transmembrane region" description="Helical" evidence="6">
    <location>
        <begin position="266"/>
        <end position="285"/>
    </location>
</feature>
<reference evidence="8 9" key="1">
    <citation type="submission" date="2019-02" db="EMBL/GenBank/DDBJ databases">
        <title>Deep-cultivation of Planctomycetes and their phenomic and genomic characterization uncovers novel biology.</title>
        <authorList>
            <person name="Wiegand S."/>
            <person name="Jogler M."/>
            <person name="Boedeker C."/>
            <person name="Pinto D."/>
            <person name="Vollmers J."/>
            <person name="Rivas-Marin E."/>
            <person name="Kohn T."/>
            <person name="Peeters S.H."/>
            <person name="Heuer A."/>
            <person name="Rast P."/>
            <person name="Oberbeckmann S."/>
            <person name="Bunk B."/>
            <person name="Jeske O."/>
            <person name="Meyerdierks A."/>
            <person name="Storesund J.E."/>
            <person name="Kallscheuer N."/>
            <person name="Luecker S."/>
            <person name="Lage O.M."/>
            <person name="Pohl T."/>
            <person name="Merkel B.J."/>
            <person name="Hornburger P."/>
            <person name="Mueller R.-W."/>
            <person name="Bruemmer F."/>
            <person name="Labrenz M."/>
            <person name="Spormann A.M."/>
            <person name="Op den Camp H."/>
            <person name="Overmann J."/>
            <person name="Amann R."/>
            <person name="Jetten M.S.M."/>
            <person name="Mascher T."/>
            <person name="Medema M.H."/>
            <person name="Devos D.P."/>
            <person name="Kaster A.-K."/>
            <person name="Ovreas L."/>
            <person name="Rohde M."/>
            <person name="Galperin M.Y."/>
            <person name="Jogler C."/>
        </authorList>
    </citation>
    <scope>NUCLEOTIDE SEQUENCE [LARGE SCALE GENOMIC DNA]</scope>
    <source>
        <strain evidence="8 9">EC9</strain>
    </source>
</reference>
<evidence type="ECO:0000313" key="9">
    <source>
        <dbReference type="Proteomes" id="UP000319557"/>
    </source>
</evidence>
<feature type="transmembrane region" description="Helical" evidence="6">
    <location>
        <begin position="6"/>
        <end position="29"/>
    </location>
</feature>
<dbReference type="EMBL" id="CP036261">
    <property type="protein sequence ID" value="QDS85893.1"/>
    <property type="molecule type" value="Genomic_DNA"/>
</dbReference>
<organism evidence="8 9">
    <name type="scientific">Rosistilla ulvae</name>
    <dbReference type="NCBI Taxonomy" id="1930277"/>
    <lineage>
        <taxon>Bacteria</taxon>
        <taxon>Pseudomonadati</taxon>
        <taxon>Planctomycetota</taxon>
        <taxon>Planctomycetia</taxon>
        <taxon>Pirellulales</taxon>
        <taxon>Pirellulaceae</taxon>
        <taxon>Rosistilla</taxon>
    </lineage>
</organism>
<keyword evidence="9" id="KW-1185">Reference proteome</keyword>
<dbReference type="GO" id="GO:0005886">
    <property type="term" value="C:plasma membrane"/>
    <property type="evidence" value="ECO:0007669"/>
    <property type="project" value="UniProtKB-SubCell"/>
</dbReference>
<comment type="subcellular location">
    <subcellularLocation>
        <location evidence="1">Cell membrane</location>
        <topology evidence="1">Multi-pass membrane protein</topology>
    </subcellularLocation>
</comment>
<evidence type="ECO:0000256" key="2">
    <source>
        <dbReference type="ARBA" id="ARBA00022475"/>
    </source>
</evidence>
<dbReference type="Gene3D" id="1.20.81.30">
    <property type="entry name" value="Type II secretion system (T2SS), domain F"/>
    <property type="match status" value="1"/>
</dbReference>
<dbReference type="InterPro" id="IPR042094">
    <property type="entry name" value="T2SS_GspF_sf"/>
</dbReference>
<accession>A0A517LTD8</accession>
<dbReference type="Pfam" id="PF00482">
    <property type="entry name" value="T2SSF"/>
    <property type="match status" value="1"/>
</dbReference>
<dbReference type="KEGG" id="ruv:EC9_00500"/>
<dbReference type="OrthoDB" id="9803381at2"/>
<dbReference type="AlphaFoldDB" id="A0A517LTD8"/>
<keyword evidence="4 6" id="KW-1133">Transmembrane helix</keyword>
<gene>
    <name evidence="8" type="ORF">EC9_00500</name>
</gene>
<sequence>MTHPQLQIIIFISSTLLILALESLIYELFYRYRQRVAQRLNDDLGLSDTRATDQVQLFRSVGSVNETVSLRERWQQSLVRLLEQSGTQITIPQLVYGSLGLACLMGVIMFGVSHILHWPIVGFVVAGWIAGGLVIPAFVWMRYQSRRGKIYRQLPYTLELINRSVRSGQTMPAAFQMVANEVEAPLGEEFAYCIDQQHMGLSIEVAARSLASRTEIVELQIFAVALTIHARTGGSLADLLDNLSDTVRRRLKLQMKVQALTAEGRLQATTLVLLPIVSLIGLAILNRPYVSTLFETPSLLALAAGAQCLGGVWIYYTTRISY</sequence>
<dbReference type="InterPro" id="IPR018076">
    <property type="entry name" value="T2SS_GspF_dom"/>
</dbReference>
<evidence type="ECO:0000256" key="5">
    <source>
        <dbReference type="ARBA" id="ARBA00023136"/>
    </source>
</evidence>
<keyword evidence="5 6" id="KW-0472">Membrane</keyword>
<feature type="domain" description="Type II secretion system protein GspF" evidence="7">
    <location>
        <begin position="158"/>
        <end position="280"/>
    </location>
</feature>
<keyword evidence="3 6" id="KW-0812">Transmembrane</keyword>
<keyword evidence="2" id="KW-1003">Cell membrane</keyword>
<evidence type="ECO:0000256" key="1">
    <source>
        <dbReference type="ARBA" id="ARBA00004651"/>
    </source>
</evidence>
<name>A0A517LTD8_9BACT</name>
<dbReference type="Proteomes" id="UP000319557">
    <property type="component" value="Chromosome"/>
</dbReference>
<feature type="transmembrane region" description="Helical" evidence="6">
    <location>
        <begin position="94"/>
        <end position="112"/>
    </location>
</feature>
<evidence type="ECO:0000256" key="6">
    <source>
        <dbReference type="SAM" id="Phobius"/>
    </source>
</evidence>
<dbReference type="PANTHER" id="PTHR35007">
    <property type="entry name" value="INTEGRAL MEMBRANE PROTEIN-RELATED"/>
    <property type="match status" value="1"/>
</dbReference>
<dbReference type="PANTHER" id="PTHR35007:SF1">
    <property type="entry name" value="PILUS ASSEMBLY PROTEIN"/>
    <property type="match status" value="1"/>
</dbReference>
<feature type="transmembrane region" description="Helical" evidence="6">
    <location>
        <begin position="297"/>
        <end position="316"/>
    </location>
</feature>
<evidence type="ECO:0000256" key="3">
    <source>
        <dbReference type="ARBA" id="ARBA00022692"/>
    </source>
</evidence>
<feature type="transmembrane region" description="Helical" evidence="6">
    <location>
        <begin position="118"/>
        <end position="140"/>
    </location>
</feature>
<evidence type="ECO:0000256" key="4">
    <source>
        <dbReference type="ARBA" id="ARBA00022989"/>
    </source>
</evidence>
<proteinExistence type="predicted"/>
<evidence type="ECO:0000259" key="7">
    <source>
        <dbReference type="Pfam" id="PF00482"/>
    </source>
</evidence>